<feature type="active site" description="Acyl-ester intermediate" evidence="7">
    <location>
        <position position="90"/>
    </location>
</feature>
<dbReference type="EMBL" id="VDGH01000004">
    <property type="protein sequence ID" value="TQR14591.1"/>
    <property type="molecule type" value="Genomic_DNA"/>
</dbReference>
<sequence length="316" mass="35168">MNRRKLKRKSQLLIILIILIGCYAGAYNFSQSHQVQGFINEIIEVSGPSTTYIDSSLEATIKGHSAILLNASTEEILMEQDADIPFPVASMSKMMTEYLVLEQIENGNIEWDDRVVMSHSANNMDPRAVKIYVKDNDVLTVRDLYSAMVIYSANNATIALAEHIAGSEKKFAKLMNDKAKKMGLSSKTNFVNSTGLYNTDGSENVMTAKDVALLANQLLRDFPDVIETTKLLEYKLAYDGTTLKNSNAMLDPDNQDLYFNPVDGLKTGFTETAGYCFTGTAQKGDKRLISVVMGTKSDDARFLETRKLLSFGFEHF</sequence>
<dbReference type="InterPro" id="IPR001967">
    <property type="entry name" value="Peptidase_S11_N"/>
</dbReference>
<evidence type="ECO:0000256" key="8">
    <source>
        <dbReference type="PIRSR" id="PIRSR618044-2"/>
    </source>
</evidence>
<reference evidence="11 12" key="1">
    <citation type="submission" date="2019-05" db="EMBL/GenBank/DDBJ databases">
        <title>Psychrobacillus vulpis sp. nov., a new species isolated from feces of a red fox that inhabits in The Tablas de Daimiel Natural Park, Albacete, Spain.</title>
        <authorList>
            <person name="Rodriguez M."/>
            <person name="Reina J.C."/>
            <person name="Bejar V."/>
            <person name="Llamas I."/>
        </authorList>
    </citation>
    <scope>NUCLEOTIDE SEQUENCE [LARGE SCALE GENOMIC DNA]</scope>
    <source>
        <strain evidence="11 12">NEAU-3TGS17</strain>
    </source>
</reference>
<feature type="active site" description="Proton acceptor" evidence="7">
    <location>
        <position position="93"/>
    </location>
</feature>
<evidence type="ECO:0000256" key="5">
    <source>
        <dbReference type="ARBA" id="ARBA00022984"/>
    </source>
</evidence>
<evidence type="ECO:0000256" key="1">
    <source>
        <dbReference type="ARBA" id="ARBA00007164"/>
    </source>
</evidence>
<dbReference type="GO" id="GO:0009252">
    <property type="term" value="P:peptidoglycan biosynthetic process"/>
    <property type="evidence" value="ECO:0007669"/>
    <property type="project" value="UniProtKB-KW"/>
</dbReference>
<dbReference type="Pfam" id="PF00768">
    <property type="entry name" value="Peptidase_S11"/>
    <property type="match status" value="1"/>
</dbReference>
<dbReference type="GO" id="GO:0008360">
    <property type="term" value="P:regulation of cell shape"/>
    <property type="evidence" value="ECO:0007669"/>
    <property type="project" value="UniProtKB-KW"/>
</dbReference>
<dbReference type="Gene3D" id="3.40.710.10">
    <property type="entry name" value="DD-peptidase/beta-lactamase superfamily"/>
    <property type="match status" value="1"/>
</dbReference>
<keyword evidence="4" id="KW-0133">Cell shape</keyword>
<organism evidence="11 12">
    <name type="scientific">Psychrobacillus lasiicapitis</name>
    <dbReference type="NCBI Taxonomy" id="1636719"/>
    <lineage>
        <taxon>Bacteria</taxon>
        <taxon>Bacillati</taxon>
        <taxon>Bacillota</taxon>
        <taxon>Bacilli</taxon>
        <taxon>Bacillales</taxon>
        <taxon>Bacillaceae</taxon>
        <taxon>Psychrobacillus</taxon>
    </lineage>
</organism>
<dbReference type="PRINTS" id="PR00725">
    <property type="entry name" value="DADACBPTASE1"/>
</dbReference>
<evidence type="ECO:0000256" key="7">
    <source>
        <dbReference type="PIRSR" id="PIRSR618044-1"/>
    </source>
</evidence>
<feature type="domain" description="Peptidase S11 D-alanyl-D-alanine carboxypeptidase A N-terminal" evidence="10">
    <location>
        <begin position="58"/>
        <end position="296"/>
    </location>
</feature>
<dbReference type="InterPro" id="IPR012338">
    <property type="entry name" value="Beta-lactam/transpept-like"/>
</dbReference>
<dbReference type="GO" id="GO:0071555">
    <property type="term" value="P:cell wall organization"/>
    <property type="evidence" value="ECO:0007669"/>
    <property type="project" value="UniProtKB-KW"/>
</dbReference>
<keyword evidence="11" id="KW-0645">Protease</keyword>
<keyword evidence="12" id="KW-1185">Reference proteome</keyword>
<dbReference type="RefSeq" id="WP_142538572.1">
    <property type="nucleotide sequence ID" value="NZ_BMIE01000003.1"/>
</dbReference>
<evidence type="ECO:0000256" key="2">
    <source>
        <dbReference type="ARBA" id="ARBA00022729"/>
    </source>
</evidence>
<protein>
    <submittedName>
        <fullName evidence="11">D-alanyl-D-alanine carboxypeptidase</fullName>
    </submittedName>
</protein>
<keyword evidence="3" id="KW-0378">Hydrolase</keyword>
<evidence type="ECO:0000256" key="4">
    <source>
        <dbReference type="ARBA" id="ARBA00022960"/>
    </source>
</evidence>
<evidence type="ECO:0000256" key="9">
    <source>
        <dbReference type="RuleBase" id="RU004016"/>
    </source>
</evidence>
<accession>A0A544TAV8</accession>
<dbReference type="PANTHER" id="PTHR21581:SF11">
    <property type="entry name" value="D-ALANYL-D-ALANINE CARBOXYPEPTIDASE DACA"/>
    <property type="match status" value="1"/>
</dbReference>
<keyword evidence="2" id="KW-0732">Signal</keyword>
<dbReference type="GO" id="GO:0006508">
    <property type="term" value="P:proteolysis"/>
    <property type="evidence" value="ECO:0007669"/>
    <property type="project" value="InterPro"/>
</dbReference>
<evidence type="ECO:0000259" key="10">
    <source>
        <dbReference type="Pfam" id="PF00768"/>
    </source>
</evidence>
<evidence type="ECO:0000313" key="12">
    <source>
        <dbReference type="Proteomes" id="UP000317316"/>
    </source>
</evidence>
<dbReference type="SUPFAM" id="SSF56601">
    <property type="entry name" value="beta-lactamase/transpeptidase-like"/>
    <property type="match status" value="1"/>
</dbReference>
<keyword evidence="11" id="KW-0121">Carboxypeptidase</keyword>
<dbReference type="Proteomes" id="UP000317316">
    <property type="component" value="Unassembled WGS sequence"/>
</dbReference>
<evidence type="ECO:0000313" key="11">
    <source>
        <dbReference type="EMBL" id="TQR14591.1"/>
    </source>
</evidence>
<keyword evidence="5" id="KW-0573">Peptidoglycan synthesis</keyword>
<dbReference type="InterPro" id="IPR018044">
    <property type="entry name" value="Peptidase_S11"/>
</dbReference>
<dbReference type="PANTHER" id="PTHR21581">
    <property type="entry name" value="D-ALANYL-D-ALANINE CARBOXYPEPTIDASE"/>
    <property type="match status" value="1"/>
</dbReference>
<comment type="caution">
    <text evidence="11">The sequence shown here is derived from an EMBL/GenBank/DDBJ whole genome shotgun (WGS) entry which is preliminary data.</text>
</comment>
<dbReference type="GO" id="GO:0009002">
    <property type="term" value="F:serine-type D-Ala-D-Ala carboxypeptidase activity"/>
    <property type="evidence" value="ECO:0007669"/>
    <property type="project" value="InterPro"/>
</dbReference>
<comment type="similarity">
    <text evidence="1 9">Belongs to the peptidase S11 family.</text>
</comment>
<feature type="binding site" evidence="8">
    <location>
        <position position="266"/>
    </location>
    <ligand>
        <name>substrate</name>
    </ligand>
</feature>
<dbReference type="OrthoDB" id="9791132at2"/>
<dbReference type="AlphaFoldDB" id="A0A544TAV8"/>
<proteinExistence type="inferred from homology"/>
<name>A0A544TAV8_9BACI</name>
<dbReference type="PROSITE" id="PS51257">
    <property type="entry name" value="PROKAR_LIPOPROTEIN"/>
    <property type="match status" value="1"/>
</dbReference>
<gene>
    <name evidence="11" type="ORF">FG382_09090</name>
</gene>
<feature type="active site" evidence="7">
    <location>
        <position position="152"/>
    </location>
</feature>
<keyword evidence="6" id="KW-0961">Cell wall biogenesis/degradation</keyword>
<evidence type="ECO:0000256" key="6">
    <source>
        <dbReference type="ARBA" id="ARBA00023316"/>
    </source>
</evidence>
<evidence type="ECO:0000256" key="3">
    <source>
        <dbReference type="ARBA" id="ARBA00022801"/>
    </source>
</evidence>